<name>A0A6F8YGZ8_9ACTN</name>
<reference evidence="2 3" key="1">
    <citation type="submission" date="2020-03" db="EMBL/GenBank/DDBJ databases">
        <title>Whole genome shotgun sequence of Phytohabitans suffuscus NBRC 105367.</title>
        <authorList>
            <person name="Komaki H."/>
            <person name="Tamura T."/>
        </authorList>
    </citation>
    <scope>NUCLEOTIDE SEQUENCE [LARGE SCALE GENOMIC DNA]</scope>
    <source>
        <strain evidence="2 3">NBRC 105367</strain>
    </source>
</reference>
<organism evidence="2 3">
    <name type="scientific">Phytohabitans suffuscus</name>
    <dbReference type="NCBI Taxonomy" id="624315"/>
    <lineage>
        <taxon>Bacteria</taxon>
        <taxon>Bacillati</taxon>
        <taxon>Actinomycetota</taxon>
        <taxon>Actinomycetes</taxon>
        <taxon>Micromonosporales</taxon>
        <taxon>Micromonosporaceae</taxon>
    </lineage>
</organism>
<evidence type="ECO:0000313" key="2">
    <source>
        <dbReference type="EMBL" id="BCB85366.1"/>
    </source>
</evidence>
<accession>A0A6F8YGZ8</accession>
<feature type="region of interest" description="Disordered" evidence="1">
    <location>
        <begin position="55"/>
        <end position="108"/>
    </location>
</feature>
<keyword evidence="3" id="KW-1185">Reference proteome</keyword>
<feature type="compositionally biased region" description="Basic and acidic residues" evidence="1">
    <location>
        <begin position="17"/>
        <end position="29"/>
    </location>
</feature>
<dbReference type="AlphaFoldDB" id="A0A6F8YGZ8"/>
<evidence type="ECO:0000313" key="3">
    <source>
        <dbReference type="Proteomes" id="UP000503011"/>
    </source>
</evidence>
<evidence type="ECO:0000256" key="1">
    <source>
        <dbReference type="SAM" id="MobiDB-lite"/>
    </source>
</evidence>
<feature type="region of interest" description="Disordered" evidence="1">
    <location>
        <begin position="1"/>
        <end position="33"/>
    </location>
</feature>
<feature type="compositionally biased region" description="Basic residues" evidence="1">
    <location>
        <begin position="7"/>
        <end position="16"/>
    </location>
</feature>
<gene>
    <name evidence="2" type="ORF">Psuf_026790</name>
</gene>
<dbReference type="Proteomes" id="UP000503011">
    <property type="component" value="Chromosome"/>
</dbReference>
<proteinExistence type="predicted"/>
<dbReference type="EMBL" id="AP022871">
    <property type="protein sequence ID" value="BCB85366.1"/>
    <property type="molecule type" value="Genomic_DNA"/>
</dbReference>
<reference evidence="2 3" key="2">
    <citation type="submission" date="2020-03" db="EMBL/GenBank/DDBJ databases">
        <authorList>
            <person name="Ichikawa N."/>
            <person name="Kimura A."/>
            <person name="Kitahashi Y."/>
            <person name="Uohara A."/>
        </authorList>
    </citation>
    <scope>NUCLEOTIDE SEQUENCE [LARGE SCALE GENOMIC DNA]</scope>
    <source>
        <strain evidence="2 3">NBRC 105367</strain>
    </source>
</reference>
<protein>
    <submittedName>
        <fullName evidence="2">Uncharacterized protein</fullName>
    </submittedName>
</protein>
<sequence>MGSRMGHDRRRRARRAARADHSPVDDRPGCGKRPGSRWICYEVVAAAGLVELDVDEVEDDDFSEEVDGEVEEDDLSEEEDLSGVEAGVSEDGEESVEDLSDEERESVR</sequence>
<dbReference type="KEGG" id="psuu:Psuf_026790"/>